<dbReference type="EMBL" id="BKCJ010091528">
    <property type="protein sequence ID" value="GEX13830.1"/>
    <property type="molecule type" value="Genomic_DNA"/>
</dbReference>
<dbReference type="InterPro" id="IPR013103">
    <property type="entry name" value="RVT_2"/>
</dbReference>
<evidence type="ECO:0000313" key="2">
    <source>
        <dbReference type="EMBL" id="GEX13830.1"/>
    </source>
</evidence>
<feature type="domain" description="Reverse transcriptase Ty1/copia-type" evidence="1">
    <location>
        <begin position="2"/>
        <end position="145"/>
    </location>
</feature>
<sequence>MTVPQGYSTTVPPNTVCKLKKSLYRLKQDNKEWFTKLTDFLLSMGFLQSYTDFSLFTLTKGPCFIALLIYVDDILFIGNDKTVIQSIKHQLDKQFSIKDLRSLHNYLGIEIRYNSKGLVMSHSKYALDPLQCAYVFNHKPSTIPLDPLKNLNLTYGDPSPDPSLYRKLVGKLIYLTITRPDLSFSAQALSQFSHEPTTTHMDALYRALRYIGVTLLNQRLAVEKPYADL</sequence>
<reference evidence="2" key="1">
    <citation type="journal article" date="2019" name="Sci. Rep.">
        <title>Draft genome of Tanacetum cinerariifolium, the natural source of mosquito coil.</title>
        <authorList>
            <person name="Yamashiro T."/>
            <person name="Shiraishi A."/>
            <person name="Satake H."/>
            <person name="Nakayama K."/>
        </authorList>
    </citation>
    <scope>NUCLEOTIDE SEQUENCE</scope>
</reference>
<dbReference type="PANTHER" id="PTHR11439:SF470">
    <property type="entry name" value="CYSTEINE-RICH RLK (RECEPTOR-LIKE PROTEIN KINASE) 8"/>
    <property type="match status" value="1"/>
</dbReference>
<proteinExistence type="predicted"/>
<dbReference type="InterPro" id="IPR043502">
    <property type="entry name" value="DNA/RNA_pol_sf"/>
</dbReference>
<organism evidence="2">
    <name type="scientific">Tanacetum cinerariifolium</name>
    <name type="common">Dalmatian daisy</name>
    <name type="synonym">Chrysanthemum cinerariifolium</name>
    <dbReference type="NCBI Taxonomy" id="118510"/>
    <lineage>
        <taxon>Eukaryota</taxon>
        <taxon>Viridiplantae</taxon>
        <taxon>Streptophyta</taxon>
        <taxon>Embryophyta</taxon>
        <taxon>Tracheophyta</taxon>
        <taxon>Spermatophyta</taxon>
        <taxon>Magnoliopsida</taxon>
        <taxon>eudicotyledons</taxon>
        <taxon>Gunneridae</taxon>
        <taxon>Pentapetalae</taxon>
        <taxon>asterids</taxon>
        <taxon>campanulids</taxon>
        <taxon>Asterales</taxon>
        <taxon>Asteraceae</taxon>
        <taxon>Asteroideae</taxon>
        <taxon>Anthemideae</taxon>
        <taxon>Anthemidinae</taxon>
        <taxon>Tanacetum</taxon>
    </lineage>
</organism>
<dbReference type="PANTHER" id="PTHR11439">
    <property type="entry name" value="GAG-POL-RELATED RETROTRANSPOSON"/>
    <property type="match status" value="1"/>
</dbReference>
<protein>
    <submittedName>
        <fullName evidence="2">Uncharacterized mitochondrial protein AtMg00810-like</fullName>
    </submittedName>
</protein>
<accession>A0A699H1W9</accession>
<name>A0A699H1W9_TANCI</name>
<evidence type="ECO:0000259" key="1">
    <source>
        <dbReference type="Pfam" id="PF07727"/>
    </source>
</evidence>
<gene>
    <name evidence="2" type="ORF">Tci_285805</name>
</gene>
<dbReference type="Pfam" id="PF07727">
    <property type="entry name" value="RVT_2"/>
    <property type="match status" value="1"/>
</dbReference>
<dbReference type="SUPFAM" id="SSF56672">
    <property type="entry name" value="DNA/RNA polymerases"/>
    <property type="match status" value="1"/>
</dbReference>
<dbReference type="AlphaFoldDB" id="A0A699H1W9"/>
<comment type="caution">
    <text evidence="2">The sequence shown here is derived from an EMBL/GenBank/DDBJ whole genome shotgun (WGS) entry which is preliminary data.</text>
</comment>